<dbReference type="RefSeq" id="WP_135434104.1">
    <property type="nucleotide sequence ID" value="NZ_SRLA01000002.1"/>
</dbReference>
<gene>
    <name evidence="1" type="ORF">EU556_11055</name>
</gene>
<dbReference type="AlphaFoldDB" id="A0A4Z0P7B7"/>
<dbReference type="Proteomes" id="UP000298337">
    <property type="component" value="Unassembled WGS sequence"/>
</dbReference>
<comment type="caution">
    <text evidence="1">The sequence shown here is derived from an EMBL/GenBank/DDBJ whole genome shotgun (WGS) entry which is preliminary data.</text>
</comment>
<accession>A0A4Z0P7B7</accession>
<organism evidence="1 2">
    <name type="scientific">Hymenobacter fodinae</name>
    <dbReference type="NCBI Taxonomy" id="2510796"/>
    <lineage>
        <taxon>Bacteria</taxon>
        <taxon>Pseudomonadati</taxon>
        <taxon>Bacteroidota</taxon>
        <taxon>Cytophagia</taxon>
        <taxon>Cytophagales</taxon>
        <taxon>Hymenobacteraceae</taxon>
        <taxon>Hymenobacter</taxon>
    </lineage>
</organism>
<evidence type="ECO:0000313" key="1">
    <source>
        <dbReference type="EMBL" id="TGE08253.1"/>
    </source>
</evidence>
<keyword evidence="2" id="KW-1185">Reference proteome</keyword>
<proteinExistence type="predicted"/>
<sequence length="191" mass="20387">MKLGKSITRVARYAQGGLALAIALSTLTDKGLSSLLIEREPDPENGEGAEKIKTISLRPDAGVTIHRLEFEDDQAYYSDATQFGNNTYPKHAIGYKFAGKTRALDAFSKVADLTRTTHICKTRMGDYVIVGADNGLRNEKNDSGSGTAPGDFNGFDMVISGAESRKAELLTKEQFEGLLAQVDAAAAAPGA</sequence>
<evidence type="ECO:0000313" key="2">
    <source>
        <dbReference type="Proteomes" id="UP000298337"/>
    </source>
</evidence>
<reference evidence="1 2" key="1">
    <citation type="submission" date="2019-04" db="EMBL/GenBank/DDBJ databases">
        <authorList>
            <person name="Feng G."/>
            <person name="Zhang J."/>
            <person name="Zhu H."/>
        </authorList>
    </citation>
    <scope>NUCLEOTIDE SEQUENCE [LARGE SCALE GENOMIC DNA]</scope>
    <source>
        <strain evidence="1 2">92R-1</strain>
    </source>
</reference>
<protein>
    <submittedName>
        <fullName evidence="1">Uncharacterized protein</fullName>
    </submittedName>
</protein>
<name>A0A4Z0P7B7_9BACT</name>
<dbReference type="EMBL" id="SRLA01000002">
    <property type="protein sequence ID" value="TGE08253.1"/>
    <property type="molecule type" value="Genomic_DNA"/>
</dbReference>